<proteinExistence type="predicted"/>
<dbReference type="PATRIC" id="fig|44252.3.peg.1891"/>
<dbReference type="EMBL" id="WNZZ01000006">
    <property type="protein sequence ID" value="MUG22922.1"/>
    <property type="molecule type" value="Genomic_DNA"/>
</dbReference>
<sequence length="121" mass="13174">MDNCLFCKIVEGSIPSSKVYEDERFLVFRDIQPAAPVHVLIIPKKHIGSMNEVAPEDFVLIGEMHRIAQDVAKQLGVAESGYRLINNCGPDSGQAVQHIHYHLLGGAKLGALAQSSDSHAL</sequence>
<evidence type="ECO:0000256" key="3">
    <source>
        <dbReference type="PROSITE-ProRule" id="PRU00464"/>
    </source>
</evidence>
<dbReference type="PROSITE" id="PS51084">
    <property type="entry name" value="HIT_2"/>
    <property type="match status" value="1"/>
</dbReference>
<dbReference type="RefSeq" id="WP_036621304.1">
    <property type="nucleotide sequence ID" value="NZ_BGML01000009.1"/>
</dbReference>
<reference evidence="6 8" key="2">
    <citation type="submission" date="2019-11" db="EMBL/GenBank/DDBJ databases">
        <title>Draft genome sequences of five Paenibacillus species of dairy origin.</title>
        <authorList>
            <person name="Olajide A.M."/>
            <person name="Chen S."/>
            <person name="Lapointe G."/>
        </authorList>
    </citation>
    <scope>NUCLEOTIDE SEQUENCE [LARGE SCALE GENOMIC DNA]</scope>
    <source>
        <strain evidence="6 8">3CT49</strain>
    </source>
</reference>
<dbReference type="Pfam" id="PF11969">
    <property type="entry name" value="DcpS_C"/>
    <property type="match status" value="1"/>
</dbReference>
<dbReference type="Gene3D" id="3.30.428.10">
    <property type="entry name" value="HIT-like"/>
    <property type="match status" value="1"/>
</dbReference>
<dbReference type="Proteomes" id="UP000029278">
    <property type="component" value="Unassembled WGS sequence"/>
</dbReference>
<comment type="caution">
    <text evidence="5">The sequence shown here is derived from an EMBL/GenBank/DDBJ whole genome shotgun (WGS) entry which is preliminary data.</text>
</comment>
<accession>A0A090ZHE5</accession>
<dbReference type="Proteomes" id="UP000442469">
    <property type="component" value="Unassembled WGS sequence"/>
</dbReference>
<gene>
    <name evidence="5" type="ORF">DJ90_642</name>
    <name evidence="6" type="ORF">GNQ08_10910</name>
</gene>
<dbReference type="InterPro" id="IPR036265">
    <property type="entry name" value="HIT-like_sf"/>
</dbReference>
<evidence type="ECO:0000313" key="5">
    <source>
        <dbReference type="EMBL" id="KFN10052.1"/>
    </source>
</evidence>
<dbReference type="GO" id="GO:0003824">
    <property type="term" value="F:catalytic activity"/>
    <property type="evidence" value="ECO:0007669"/>
    <property type="project" value="InterPro"/>
</dbReference>
<dbReference type="InterPro" id="IPR011146">
    <property type="entry name" value="HIT-like"/>
</dbReference>
<dbReference type="STRING" id="44252.DJ90_642"/>
<dbReference type="SUPFAM" id="SSF54197">
    <property type="entry name" value="HIT-like"/>
    <property type="match status" value="1"/>
</dbReference>
<evidence type="ECO:0000313" key="6">
    <source>
        <dbReference type="EMBL" id="MUG22922.1"/>
    </source>
</evidence>
<dbReference type="AlphaFoldDB" id="A0A090ZHE5"/>
<feature type="active site" description="Tele-AMP-histidine intermediate" evidence="1">
    <location>
        <position position="100"/>
    </location>
</feature>
<dbReference type="EMBL" id="JMQA01000020">
    <property type="protein sequence ID" value="KFN10052.1"/>
    <property type="molecule type" value="Genomic_DNA"/>
</dbReference>
<evidence type="ECO:0000256" key="2">
    <source>
        <dbReference type="PIRSR" id="PIRSR601310-3"/>
    </source>
</evidence>
<keyword evidence="7" id="KW-1185">Reference proteome</keyword>
<protein>
    <submittedName>
        <fullName evidence="5">HIT domain protein</fullName>
    </submittedName>
    <submittedName>
        <fullName evidence="6">HIT domain-containing protein</fullName>
    </submittedName>
</protein>
<dbReference type="OrthoDB" id="9784774at2"/>
<dbReference type="PRINTS" id="PR00332">
    <property type="entry name" value="HISTRIAD"/>
</dbReference>
<organism evidence="5 7">
    <name type="scientific">Paenibacillus macerans</name>
    <name type="common">Bacillus macerans</name>
    <dbReference type="NCBI Taxonomy" id="44252"/>
    <lineage>
        <taxon>Bacteria</taxon>
        <taxon>Bacillati</taxon>
        <taxon>Bacillota</taxon>
        <taxon>Bacilli</taxon>
        <taxon>Bacillales</taxon>
        <taxon>Paenibacillaceae</taxon>
        <taxon>Paenibacillus</taxon>
    </lineage>
</organism>
<dbReference type="HOGENOM" id="CLU_056776_8_1_9"/>
<feature type="short sequence motif" description="Histidine triad motif" evidence="2 3">
    <location>
        <begin position="98"/>
        <end position="102"/>
    </location>
</feature>
<dbReference type="GeneID" id="77006121"/>
<dbReference type="CDD" id="cd01276">
    <property type="entry name" value="PKCI_related"/>
    <property type="match status" value="1"/>
</dbReference>
<evidence type="ECO:0000313" key="8">
    <source>
        <dbReference type="Proteomes" id="UP000442469"/>
    </source>
</evidence>
<dbReference type="PANTHER" id="PTHR23089">
    <property type="entry name" value="HISTIDINE TRIAD HIT PROTEIN"/>
    <property type="match status" value="1"/>
</dbReference>
<dbReference type="InterPro" id="IPR001310">
    <property type="entry name" value="Histidine_triad_HIT"/>
</dbReference>
<evidence type="ECO:0000259" key="4">
    <source>
        <dbReference type="PROSITE" id="PS51084"/>
    </source>
</evidence>
<evidence type="ECO:0000256" key="1">
    <source>
        <dbReference type="PIRSR" id="PIRSR601310-1"/>
    </source>
</evidence>
<feature type="domain" description="HIT" evidence="4">
    <location>
        <begin position="5"/>
        <end position="114"/>
    </location>
</feature>
<reference evidence="5 7" key="1">
    <citation type="submission" date="2014-04" db="EMBL/GenBank/DDBJ databases">
        <authorList>
            <person name="Bishop-Lilly K.A."/>
            <person name="Broomall S.M."/>
            <person name="Chain P.S."/>
            <person name="Chertkov O."/>
            <person name="Coyne S.R."/>
            <person name="Daligault H.E."/>
            <person name="Davenport K.W."/>
            <person name="Erkkila T."/>
            <person name="Frey K.G."/>
            <person name="Gibbons H.S."/>
            <person name="Gu W."/>
            <person name="Jaissle J."/>
            <person name="Johnson S.L."/>
            <person name="Koroleva G.I."/>
            <person name="Ladner J.T."/>
            <person name="Lo C.-C."/>
            <person name="Minogue T.D."/>
            <person name="Munk C."/>
            <person name="Palacios G.F."/>
            <person name="Redden C.L."/>
            <person name="Rosenzweig C.N."/>
            <person name="Scholz M.B."/>
            <person name="Teshima H."/>
            <person name="Xu Y."/>
        </authorList>
    </citation>
    <scope>NUCLEOTIDE SEQUENCE [LARGE SCALE GENOMIC DNA]</scope>
    <source>
        <strain evidence="5 7">8244</strain>
    </source>
</reference>
<name>A0A090ZHE5_PAEMA</name>
<evidence type="ECO:0000313" key="7">
    <source>
        <dbReference type="Proteomes" id="UP000029278"/>
    </source>
</evidence>